<reference evidence="1 2" key="1">
    <citation type="submission" date="2015-09" db="EMBL/GenBank/DDBJ databases">
        <authorList>
            <consortium name="Pathogen Informatics"/>
        </authorList>
    </citation>
    <scope>NUCLEOTIDE SEQUENCE [LARGE SCALE GENOMIC DNA]</scope>
    <source>
        <strain evidence="1 2">2789STDY5834908</strain>
    </source>
</reference>
<dbReference type="InterPro" id="IPR038148">
    <property type="entry name" value="Tn1545/Tn916_Xis"/>
</dbReference>
<name>A0A174TQI5_ANAHA</name>
<dbReference type="InterPro" id="IPR010093">
    <property type="entry name" value="SinI_DNA-bd"/>
</dbReference>
<evidence type="ECO:0000313" key="1">
    <source>
        <dbReference type="EMBL" id="CUQ11356.1"/>
    </source>
</evidence>
<protein>
    <submittedName>
        <fullName evidence="1">DNA binding domain, excisionase family</fullName>
    </submittedName>
</protein>
<accession>A0A174TQI5</accession>
<dbReference type="GO" id="GO:0003677">
    <property type="term" value="F:DNA binding"/>
    <property type="evidence" value="ECO:0007669"/>
    <property type="project" value="InterPro"/>
</dbReference>
<dbReference type="NCBIfam" id="TIGR01764">
    <property type="entry name" value="excise"/>
    <property type="match status" value="1"/>
</dbReference>
<sequence>MLNKKNDPDMSRVPLWKKMNLTVEEAAEYSGIGISKIKEISNQENCPFVLWNGTKRLIKRKQFEDYLETQYSV</sequence>
<dbReference type="RefSeq" id="WP_155512812.1">
    <property type="nucleotide sequence ID" value="NZ_CZAU01000042.1"/>
</dbReference>
<dbReference type="InterPro" id="IPR015122">
    <property type="entry name" value="Tn916-Xis"/>
</dbReference>
<proteinExistence type="predicted"/>
<dbReference type="AlphaFoldDB" id="A0A174TQI5"/>
<organism evidence="1 2">
    <name type="scientific">Anaerostipes hadrus</name>
    <dbReference type="NCBI Taxonomy" id="649756"/>
    <lineage>
        <taxon>Bacteria</taxon>
        <taxon>Bacillati</taxon>
        <taxon>Bacillota</taxon>
        <taxon>Clostridia</taxon>
        <taxon>Lachnospirales</taxon>
        <taxon>Lachnospiraceae</taxon>
        <taxon>Anaerostipes</taxon>
    </lineage>
</organism>
<dbReference type="OrthoDB" id="1630043at2"/>
<dbReference type="Pfam" id="PF09035">
    <property type="entry name" value="Tn916-Xis"/>
    <property type="match status" value="1"/>
</dbReference>
<dbReference type="Gene3D" id="3.90.105.50">
    <property type="match status" value="1"/>
</dbReference>
<gene>
    <name evidence="1" type="ORF">ERS852520_03086</name>
</gene>
<dbReference type="Proteomes" id="UP000095564">
    <property type="component" value="Unassembled WGS sequence"/>
</dbReference>
<evidence type="ECO:0000313" key="2">
    <source>
        <dbReference type="Proteomes" id="UP000095564"/>
    </source>
</evidence>
<dbReference type="EMBL" id="CZAU01000042">
    <property type="protein sequence ID" value="CUQ11356.1"/>
    <property type="molecule type" value="Genomic_DNA"/>
</dbReference>